<keyword evidence="4" id="KW-1185">Reference proteome</keyword>
<dbReference type="Gene3D" id="3.30.70.1820">
    <property type="entry name" value="L1 transposable element, RRM domain"/>
    <property type="match status" value="1"/>
</dbReference>
<evidence type="ECO:0008006" key="5">
    <source>
        <dbReference type="Google" id="ProtNLM"/>
    </source>
</evidence>
<keyword evidence="1" id="KW-0175">Coiled coil</keyword>
<protein>
    <recommendedName>
        <fullName evidence="5">Transposase element L1Md-A101/L1Md-A102/L1Md-A2</fullName>
    </recommendedName>
</protein>
<accession>A0AAV2IX80</accession>
<dbReference type="EMBL" id="OZ035823">
    <property type="protein sequence ID" value="CAL1569894.1"/>
    <property type="molecule type" value="Genomic_DNA"/>
</dbReference>
<dbReference type="PANTHER" id="PTHR11505">
    <property type="entry name" value="L1 TRANSPOSABLE ELEMENT-RELATED"/>
    <property type="match status" value="1"/>
</dbReference>
<dbReference type="Gene3D" id="1.20.5.340">
    <property type="match status" value="1"/>
</dbReference>
<dbReference type="Proteomes" id="UP001497482">
    <property type="component" value="Chromosome 1"/>
</dbReference>
<feature type="coiled-coil region" evidence="1">
    <location>
        <begin position="123"/>
        <end position="157"/>
    </location>
</feature>
<evidence type="ECO:0000256" key="1">
    <source>
        <dbReference type="SAM" id="Coils"/>
    </source>
</evidence>
<dbReference type="AlphaFoldDB" id="A0AAV2IX80"/>
<gene>
    <name evidence="3" type="ORF">KC01_LOCUS2258</name>
</gene>
<dbReference type="InterPro" id="IPR004244">
    <property type="entry name" value="Transposase_22"/>
</dbReference>
<evidence type="ECO:0000313" key="4">
    <source>
        <dbReference type="Proteomes" id="UP001497482"/>
    </source>
</evidence>
<evidence type="ECO:0000313" key="3">
    <source>
        <dbReference type="EMBL" id="CAL1569894.1"/>
    </source>
</evidence>
<feature type="region of interest" description="Disordered" evidence="2">
    <location>
        <begin position="1"/>
        <end position="44"/>
    </location>
</feature>
<name>A0AAV2IX80_KNICA</name>
<feature type="compositionally biased region" description="Low complexity" evidence="2">
    <location>
        <begin position="9"/>
        <end position="32"/>
    </location>
</feature>
<evidence type="ECO:0000256" key="2">
    <source>
        <dbReference type="SAM" id="MobiDB-lite"/>
    </source>
</evidence>
<proteinExistence type="predicted"/>
<organism evidence="3 4">
    <name type="scientific">Knipowitschia caucasica</name>
    <name type="common">Caucasian dwarf goby</name>
    <name type="synonym">Pomatoschistus caucasicus</name>
    <dbReference type="NCBI Taxonomy" id="637954"/>
    <lineage>
        <taxon>Eukaryota</taxon>
        <taxon>Metazoa</taxon>
        <taxon>Chordata</taxon>
        <taxon>Craniata</taxon>
        <taxon>Vertebrata</taxon>
        <taxon>Euteleostomi</taxon>
        <taxon>Actinopterygii</taxon>
        <taxon>Neopterygii</taxon>
        <taxon>Teleostei</taxon>
        <taxon>Neoteleostei</taxon>
        <taxon>Acanthomorphata</taxon>
        <taxon>Gobiaria</taxon>
        <taxon>Gobiiformes</taxon>
        <taxon>Gobioidei</taxon>
        <taxon>Gobiidae</taxon>
        <taxon>Gobiinae</taxon>
        <taxon>Knipowitschia</taxon>
    </lineage>
</organism>
<sequence length="303" mass="33326">MPPKPKALSTSAAAHARPSAATTSSPSSDPAPKQLTSSPPALDSVSEDFKTELLTSLREEVVNVFRAELAMAMSDNLSKIKAELRDVKAELNVSIAAVSTEVGELKKTVRDMEGSLSTCTDDVVSLQSKVERLVNQVTALENKCDDLESRSRRQNIRIVGYSEQNGAINANTVSIMLKEAFGLDKPPLIDRAHRSPPQPLPGGRPRPIIARLHYYADCVDILRRARAQQRIKMGEEVISVFPDYTSRTSRARAAFNDVRRQLKVIPDIRFGIVHPARLRITSNGITREFTSPGEANVFVKTLL</sequence>
<reference evidence="3 4" key="1">
    <citation type="submission" date="2024-04" db="EMBL/GenBank/DDBJ databases">
        <authorList>
            <person name="Waldvogel A.-M."/>
            <person name="Schoenle A."/>
        </authorList>
    </citation>
    <scope>NUCLEOTIDE SEQUENCE [LARGE SCALE GENOMIC DNA]</scope>
</reference>